<feature type="domain" description="Phorbol-ester/DAG-type" evidence="5">
    <location>
        <begin position="671"/>
        <end position="724"/>
    </location>
</feature>
<keyword evidence="1" id="KW-0479">Metal-binding</keyword>
<dbReference type="PANTHER" id="PTHR45872:SF4">
    <property type="entry name" value="RHO GUANINE NUCLEOTIDE EXCHANGE FACTOR 1"/>
    <property type="match status" value="1"/>
</dbReference>
<dbReference type="EMBL" id="NIVC01001130">
    <property type="protein sequence ID" value="PAA71869.1"/>
    <property type="molecule type" value="Genomic_DNA"/>
</dbReference>
<protein>
    <recommendedName>
        <fullName evidence="9">PDZ domain-containing protein</fullName>
    </recommendedName>
</protein>
<dbReference type="OrthoDB" id="2272012at2759"/>
<dbReference type="Gene3D" id="1.10.167.10">
    <property type="entry name" value="Regulator of G-protein Signalling 4, domain 2"/>
    <property type="match status" value="1"/>
</dbReference>
<evidence type="ECO:0008006" key="9">
    <source>
        <dbReference type="Google" id="ProtNLM"/>
    </source>
</evidence>
<dbReference type="GO" id="GO:0005085">
    <property type="term" value="F:guanyl-nucleotide exchange factor activity"/>
    <property type="evidence" value="ECO:0007669"/>
    <property type="project" value="TreeGrafter"/>
</dbReference>
<comment type="caution">
    <text evidence="7">The sequence shown here is derived from an EMBL/GenBank/DDBJ whole genome shotgun (WGS) entry which is preliminary data.</text>
</comment>
<dbReference type="Pfam" id="PF00595">
    <property type="entry name" value="PDZ"/>
    <property type="match status" value="1"/>
</dbReference>
<feature type="region of interest" description="Disordered" evidence="3">
    <location>
        <begin position="852"/>
        <end position="913"/>
    </location>
</feature>
<dbReference type="Gene3D" id="2.30.42.10">
    <property type="match status" value="1"/>
</dbReference>
<dbReference type="GO" id="GO:0046872">
    <property type="term" value="F:metal ion binding"/>
    <property type="evidence" value="ECO:0007669"/>
    <property type="project" value="UniProtKB-KW"/>
</dbReference>
<feature type="signal peptide" evidence="4">
    <location>
        <begin position="1"/>
        <end position="21"/>
    </location>
</feature>
<dbReference type="GO" id="GO:0007186">
    <property type="term" value="P:G protein-coupled receptor signaling pathway"/>
    <property type="evidence" value="ECO:0007669"/>
    <property type="project" value="TreeGrafter"/>
</dbReference>
<feature type="compositionally biased region" description="Acidic residues" evidence="3">
    <location>
        <begin position="377"/>
        <end position="388"/>
    </location>
</feature>
<feature type="domain" description="PDZ" evidence="6">
    <location>
        <begin position="28"/>
        <end position="92"/>
    </location>
</feature>
<feature type="compositionally biased region" description="Low complexity" evidence="3">
    <location>
        <begin position="791"/>
        <end position="830"/>
    </location>
</feature>
<feature type="compositionally biased region" description="Low complexity" evidence="3">
    <location>
        <begin position="1745"/>
        <end position="1759"/>
    </location>
</feature>
<evidence type="ECO:0000259" key="6">
    <source>
        <dbReference type="PROSITE" id="PS50106"/>
    </source>
</evidence>
<keyword evidence="2" id="KW-0862">Zinc</keyword>
<dbReference type="Gene3D" id="3.30.60.20">
    <property type="match status" value="1"/>
</dbReference>
<dbReference type="SUPFAM" id="SSF57889">
    <property type="entry name" value="Cysteine-rich domain"/>
    <property type="match status" value="1"/>
</dbReference>
<dbReference type="InterPro" id="IPR036034">
    <property type="entry name" value="PDZ_sf"/>
</dbReference>
<feature type="region of interest" description="Disordered" evidence="3">
    <location>
        <begin position="358"/>
        <end position="408"/>
    </location>
</feature>
<evidence type="ECO:0000256" key="1">
    <source>
        <dbReference type="ARBA" id="ARBA00022723"/>
    </source>
</evidence>
<evidence type="ECO:0000256" key="2">
    <source>
        <dbReference type="ARBA" id="ARBA00022833"/>
    </source>
</evidence>
<dbReference type="STRING" id="282301.A0A267FFN5"/>
<feature type="compositionally biased region" description="Low complexity" evidence="3">
    <location>
        <begin position="1470"/>
        <end position="1490"/>
    </location>
</feature>
<accession>A0A267FFN5</accession>
<name>A0A267FFN5_9PLAT</name>
<feature type="compositionally biased region" description="Basic and acidic residues" evidence="3">
    <location>
        <begin position="740"/>
        <end position="752"/>
    </location>
</feature>
<dbReference type="GO" id="GO:0005737">
    <property type="term" value="C:cytoplasm"/>
    <property type="evidence" value="ECO:0007669"/>
    <property type="project" value="TreeGrafter"/>
</dbReference>
<feature type="compositionally biased region" description="Pro residues" evidence="3">
    <location>
        <begin position="780"/>
        <end position="790"/>
    </location>
</feature>
<dbReference type="Proteomes" id="UP000215902">
    <property type="component" value="Unassembled WGS sequence"/>
</dbReference>
<keyword evidence="4" id="KW-0732">Signal</keyword>
<organism evidence="7 8">
    <name type="scientific">Macrostomum lignano</name>
    <dbReference type="NCBI Taxonomy" id="282301"/>
    <lineage>
        <taxon>Eukaryota</taxon>
        <taxon>Metazoa</taxon>
        <taxon>Spiralia</taxon>
        <taxon>Lophotrochozoa</taxon>
        <taxon>Platyhelminthes</taxon>
        <taxon>Rhabditophora</taxon>
        <taxon>Macrostomorpha</taxon>
        <taxon>Macrostomida</taxon>
        <taxon>Macrostomidae</taxon>
        <taxon>Macrostomum</taxon>
    </lineage>
</organism>
<dbReference type="InterPro" id="IPR046349">
    <property type="entry name" value="C1-like_sf"/>
</dbReference>
<dbReference type="InterPro" id="IPR044926">
    <property type="entry name" value="RGS_subdomain_2"/>
</dbReference>
<feature type="compositionally biased region" description="Gly residues" evidence="3">
    <location>
        <begin position="172"/>
        <end position="182"/>
    </location>
</feature>
<proteinExistence type="predicted"/>
<dbReference type="GO" id="GO:0001664">
    <property type="term" value="F:G protein-coupled receptor binding"/>
    <property type="evidence" value="ECO:0007669"/>
    <property type="project" value="TreeGrafter"/>
</dbReference>
<dbReference type="SUPFAM" id="SSF50156">
    <property type="entry name" value="PDZ domain-like"/>
    <property type="match status" value="1"/>
</dbReference>
<dbReference type="PROSITE" id="PS50106">
    <property type="entry name" value="PDZ"/>
    <property type="match status" value="1"/>
</dbReference>
<feature type="compositionally biased region" description="Low complexity" evidence="3">
    <location>
        <begin position="1431"/>
        <end position="1444"/>
    </location>
</feature>
<dbReference type="Gene3D" id="1.20.900.10">
    <property type="entry name" value="Dbl homology (DH) domain"/>
    <property type="match status" value="1"/>
</dbReference>
<feature type="chain" id="PRO_5011972536" description="PDZ domain-containing protein" evidence="4">
    <location>
        <begin position="22"/>
        <end position="1792"/>
    </location>
</feature>
<dbReference type="InterPro" id="IPR002219">
    <property type="entry name" value="PKC_DAG/PE"/>
</dbReference>
<feature type="compositionally biased region" description="Low complexity" evidence="3">
    <location>
        <begin position="1687"/>
        <end position="1700"/>
    </location>
</feature>
<feature type="non-terminal residue" evidence="7">
    <location>
        <position position="1"/>
    </location>
</feature>
<dbReference type="InterPro" id="IPR035899">
    <property type="entry name" value="DBL_dom_sf"/>
</dbReference>
<feature type="region of interest" description="Disordered" evidence="3">
    <location>
        <begin position="740"/>
        <end position="833"/>
    </location>
</feature>
<feature type="compositionally biased region" description="Low complexity" evidence="3">
    <location>
        <begin position="854"/>
        <end position="881"/>
    </location>
</feature>
<dbReference type="PROSITE" id="PS50081">
    <property type="entry name" value="ZF_DAG_PE_2"/>
    <property type="match status" value="1"/>
</dbReference>
<feature type="compositionally biased region" description="Acidic residues" evidence="3">
    <location>
        <begin position="763"/>
        <end position="776"/>
    </location>
</feature>
<keyword evidence="8" id="KW-1185">Reference proteome</keyword>
<evidence type="ECO:0000313" key="8">
    <source>
        <dbReference type="Proteomes" id="UP000215902"/>
    </source>
</evidence>
<feature type="region of interest" description="Disordered" evidence="3">
    <location>
        <begin position="1259"/>
        <end position="1297"/>
    </location>
</feature>
<sequence length="1792" mass="194129">IFCSTTQWKFLLLTNLAMPLGLEIGAKEILISKDEKGYGLHVHGQNPVTIKNVAKDGPAYRAGARIGDQIIKVNGEHVGSASHEKVVRMIKDQKFVRLVVRPCSECPDSPCSSEASIPPAVPVRHRSNASSVVVDAAVAGAAPPKLPSRSISDGLLKLAAEQVATGQSGAPAVGGGSGGSGGKSTNEIKRRSTTPSSSCDAESSEFKSVQQHGEDIMKKMAIEAYQDVLKSVKLCSGSGDNQHQSTIDWTETEKLFARLRTLLDRCCPRPAGFCPVELALEFANAAQLPLLPPAAVAALKASAVGAPAVSSATPTRIDLHFEPGMSTDTGSPVSTPRSPMPLVVTAAVDIDDAASLASSADKRIPREPTGLRASQSDECDDDEEEPDIDISSFMSCDPNFNRETPDSQSMEKALETLKTYLSGYVRMKQFKPAMLVFLHSLLAKKEAKWYKPLNFVLFDWIADDWRRREFPPKQAKRTAYALYATYLHRDAPLNLQASLQATDPELGLPRLELADSVRGLTELFTKQPTDAQVERISTRLNDLQDRLAPLGDILVRSIGQEVLAKRRDGFVSDILPAIDSLREDLSEEKQQLFLNKSRPIMQAHLQFLASASFGGDLEAGCLATVLEHVFHLRPGDTAANDFWPAAVLNCPRQSRGGAGRRSSATFEKRGPHLLRLVELDRLHPCSACGRLLAGPGPQGYVCTVGDCEVAAHKSCMDKVKPISCTTSKLSILARSLSSSRESRRSWLADTTRRKSGKSTFFDLEPDSTNEQQEDDVPPGSQKPPQPPPHAQHPSQHPASSQAMSSSLDSDGLLRQQQQQNLRRQSQQSSDPASAIQVVDLPEADSIATAAALGRQSRSPSLQPLSPANGELSATPSAAAADSESDQAKDESSQQARTPQPQPLAPSDHVSGHPDIRSVQVDFHAYIMDMDLNGRLAELRKTYDKDFDRLKEYQLALHEMVFSSMSHLRALTILQQLFVQHWPAAYKETLNQLGLHFVPDCIALYKSLLASLRGPSLEEFRNSACLLEQFGERLLAWYTADDHVFEFKRLSLSFGFAKTATKRKTSNINEDDIILKLISLRRDNQDFNGFFSRAEAHPVMNKRRFVDLYSVNMQQTMRMVTLLDAAVKKAKKAKSACSFAAKDAENLEACLSIAKDISDYSNNIGVKLKELSRQLVLSKSFSNFWEKSMMDESQVHRFRNQISHLHTCRLYLTREVHMPGLDNYRLRLFVFTEFLLVISESDENRTTKYQLLKHLGPSMSLASQQQHQQQQQQLQQQQPQSLPLPQTPAPSEQPAPGHASLIAVSCPPIIPMESVVHIFDTDTENRRKLDQIGGGSSSRARCAEFRIIIEQTLDNSGRVKPLMLEFRVSQDRPRMPFLANEASSPASEFAECIRKLAPRLSSRLDRHSSMAGSSTDLTRGPAVSAVSAVASAPAATSAATPAASTEATERHRRANSHAGMAIAAAAVAAEPPLPEQQQQEQELDEQQQPAARPEVEESSDSSSRIADTEAAPESDEPAAASAVSPVSGVQQSVENFQRQSELMREQRVCLTQIVAEQRLLPSNQSVKILAAWRLVEQAHSAVGEIVSRLMAVSSCSDAAAAADAENYDCNADSSRLVMADSLLAGVAAAARAAAQCIEEPSTWAAAAGSYYSADLPPPTPVAGDEVSADVATLKRALQAVNSAKDSRFNSSSSGGNANRGDASPDDNNDLSSSLTAPDGSDISGSQTPPPSDFVVVERRAQINPRDASGGSSGSSGSSGEAENDGEDDEDSTEEGGSGSSGDGADGSGQQRAS</sequence>
<feature type="region of interest" description="Disordered" evidence="3">
    <location>
        <begin position="167"/>
        <end position="205"/>
    </location>
</feature>
<evidence type="ECO:0000256" key="3">
    <source>
        <dbReference type="SAM" id="MobiDB-lite"/>
    </source>
</evidence>
<evidence type="ECO:0000313" key="7">
    <source>
        <dbReference type="EMBL" id="PAA71869.1"/>
    </source>
</evidence>
<evidence type="ECO:0000259" key="5">
    <source>
        <dbReference type="PROSITE" id="PS50081"/>
    </source>
</evidence>
<dbReference type="CDD" id="cd00029">
    <property type="entry name" value="C1"/>
    <property type="match status" value="1"/>
</dbReference>
<dbReference type="PANTHER" id="PTHR45872">
    <property type="entry name" value="RHO GUANINE NUCLEOTIDE EXCHANGE FACTOR 2, ISOFORM D"/>
    <property type="match status" value="1"/>
</dbReference>
<feature type="compositionally biased region" description="Acidic residues" evidence="3">
    <location>
        <begin position="1760"/>
        <end position="1772"/>
    </location>
</feature>
<feature type="compositionally biased region" description="Low complexity" evidence="3">
    <location>
        <begin position="1516"/>
        <end position="1527"/>
    </location>
</feature>
<feature type="compositionally biased region" description="Polar residues" evidence="3">
    <location>
        <begin position="193"/>
        <end position="205"/>
    </location>
</feature>
<dbReference type="SMART" id="SM00228">
    <property type="entry name" value="PDZ"/>
    <property type="match status" value="1"/>
</dbReference>
<reference evidence="7 8" key="1">
    <citation type="submission" date="2017-06" db="EMBL/GenBank/DDBJ databases">
        <title>A platform for efficient transgenesis in Macrostomum lignano, a flatworm model organism for stem cell research.</title>
        <authorList>
            <person name="Berezikov E."/>
        </authorList>
    </citation>
    <scope>NUCLEOTIDE SEQUENCE [LARGE SCALE GENOMIC DNA]</scope>
    <source>
        <strain evidence="7">DV1</strain>
        <tissue evidence="7">Whole organism</tissue>
    </source>
</reference>
<dbReference type="InterPro" id="IPR001478">
    <property type="entry name" value="PDZ"/>
</dbReference>
<evidence type="ECO:0000256" key="4">
    <source>
        <dbReference type="SAM" id="SignalP"/>
    </source>
</evidence>
<feature type="compositionally biased region" description="Gly residues" evidence="3">
    <location>
        <begin position="1774"/>
        <end position="1785"/>
    </location>
</feature>
<gene>
    <name evidence="7" type="ORF">BOX15_Mlig016636g3</name>
</gene>
<feature type="region of interest" description="Disordered" evidence="3">
    <location>
        <begin position="1680"/>
        <end position="1792"/>
    </location>
</feature>
<feature type="region of interest" description="Disordered" evidence="3">
    <location>
        <begin position="1470"/>
        <end position="1527"/>
    </location>
</feature>
<feature type="compositionally biased region" description="Low complexity" evidence="3">
    <location>
        <begin position="1263"/>
        <end position="1283"/>
    </location>
</feature>
<feature type="region of interest" description="Disordered" evidence="3">
    <location>
        <begin position="1431"/>
        <end position="1455"/>
    </location>
</feature>